<comment type="pathway">
    <text evidence="7">Porphyrin-containing compound metabolism; siroheme biosynthesis; precorrin-2 from uroporphyrinogen III: step 1/1.</text>
</comment>
<evidence type="ECO:0000256" key="7">
    <source>
        <dbReference type="ARBA" id="ARBA00025705"/>
    </source>
</evidence>
<dbReference type="PROSITE" id="PS00840">
    <property type="entry name" value="SUMT_2"/>
    <property type="match status" value="1"/>
</dbReference>
<evidence type="ECO:0000256" key="5">
    <source>
        <dbReference type="ARBA" id="ARBA00022691"/>
    </source>
</evidence>
<name>A0A4U1BFY7_9GAMM</name>
<dbReference type="InterPro" id="IPR006366">
    <property type="entry name" value="CobA/CysG_C"/>
</dbReference>
<reference evidence="11 12" key="1">
    <citation type="submission" date="2019-04" db="EMBL/GenBank/DDBJ databases">
        <authorList>
            <person name="Hwang J.C."/>
        </authorList>
    </citation>
    <scope>NUCLEOTIDE SEQUENCE [LARGE SCALE GENOMIC DNA]</scope>
    <source>
        <strain evidence="11 12">IMCC35002</strain>
    </source>
</reference>
<dbReference type="UniPathway" id="UPA00262">
    <property type="reaction ID" value="UER00211"/>
</dbReference>
<dbReference type="InterPro" id="IPR014777">
    <property type="entry name" value="4pyrrole_Mease_sub1"/>
</dbReference>
<evidence type="ECO:0000256" key="3">
    <source>
        <dbReference type="ARBA" id="ARBA00022603"/>
    </source>
</evidence>
<dbReference type="GO" id="GO:0032259">
    <property type="term" value="P:methylation"/>
    <property type="evidence" value="ECO:0007669"/>
    <property type="project" value="UniProtKB-KW"/>
</dbReference>
<evidence type="ECO:0000256" key="2">
    <source>
        <dbReference type="ARBA" id="ARBA00012162"/>
    </source>
</evidence>
<dbReference type="InterPro" id="IPR014776">
    <property type="entry name" value="4pyrrole_Mease_sub2"/>
</dbReference>
<comment type="pathway">
    <text evidence="8">Cofactor biosynthesis; adenosylcobalamin biosynthesis; precorrin-2 from uroporphyrinogen III: step 1/1.</text>
</comment>
<dbReference type="EMBL" id="SWCJ01000024">
    <property type="protein sequence ID" value="TKB50049.1"/>
    <property type="molecule type" value="Genomic_DNA"/>
</dbReference>
<dbReference type="NCBIfam" id="TIGR01469">
    <property type="entry name" value="cobA_cysG_Cterm"/>
    <property type="match status" value="1"/>
</dbReference>
<dbReference type="NCBIfam" id="NF004790">
    <property type="entry name" value="PRK06136.1"/>
    <property type="match status" value="1"/>
</dbReference>
<dbReference type="Gene3D" id="3.30.950.10">
    <property type="entry name" value="Methyltransferase, Cobalt-precorrin-4 Transmethylase, Domain 2"/>
    <property type="match status" value="1"/>
</dbReference>
<evidence type="ECO:0000259" key="10">
    <source>
        <dbReference type="Pfam" id="PF00590"/>
    </source>
</evidence>
<dbReference type="SUPFAM" id="SSF53790">
    <property type="entry name" value="Tetrapyrrole methylase"/>
    <property type="match status" value="1"/>
</dbReference>
<dbReference type="PANTHER" id="PTHR45790">
    <property type="entry name" value="SIROHEME SYNTHASE-RELATED"/>
    <property type="match status" value="1"/>
</dbReference>
<evidence type="ECO:0000313" key="12">
    <source>
        <dbReference type="Proteomes" id="UP000305675"/>
    </source>
</evidence>
<dbReference type="InterPro" id="IPR050161">
    <property type="entry name" value="Siro_Cobalamin_biosynth"/>
</dbReference>
<evidence type="ECO:0000256" key="9">
    <source>
        <dbReference type="RuleBase" id="RU003960"/>
    </source>
</evidence>
<dbReference type="Proteomes" id="UP000305675">
    <property type="component" value="Unassembled WGS sequence"/>
</dbReference>
<dbReference type="InterPro" id="IPR003043">
    <property type="entry name" value="Uropor_MeTrfase_CS"/>
</dbReference>
<keyword evidence="5" id="KW-0949">S-adenosyl-L-methionine</keyword>
<comment type="caution">
    <text evidence="11">The sequence shown here is derived from an EMBL/GenBank/DDBJ whole genome shotgun (WGS) entry which is preliminary data.</text>
</comment>
<dbReference type="GO" id="GO:0019354">
    <property type="term" value="P:siroheme biosynthetic process"/>
    <property type="evidence" value="ECO:0007669"/>
    <property type="project" value="UniProtKB-UniPathway"/>
</dbReference>
<gene>
    <name evidence="11" type="primary">cobA</name>
    <name evidence="11" type="ORF">FCL42_19895</name>
</gene>
<keyword evidence="12" id="KW-1185">Reference proteome</keyword>
<dbReference type="PANTHER" id="PTHR45790:SF3">
    <property type="entry name" value="S-ADENOSYL-L-METHIONINE-DEPENDENT UROPORPHYRINOGEN III METHYLTRANSFERASE, CHLOROPLASTIC"/>
    <property type="match status" value="1"/>
</dbReference>
<evidence type="ECO:0000313" key="11">
    <source>
        <dbReference type="EMBL" id="TKB50049.1"/>
    </source>
</evidence>
<dbReference type="AlphaFoldDB" id="A0A4U1BFY7"/>
<protein>
    <recommendedName>
        <fullName evidence="2">uroporphyrinogen-III C-methyltransferase</fullName>
        <ecNumber evidence="2">2.1.1.107</ecNumber>
    </recommendedName>
</protein>
<evidence type="ECO:0000256" key="8">
    <source>
        <dbReference type="ARBA" id="ARBA00060548"/>
    </source>
</evidence>
<dbReference type="CDD" id="cd11642">
    <property type="entry name" value="SUMT"/>
    <property type="match status" value="1"/>
</dbReference>
<dbReference type="InterPro" id="IPR035996">
    <property type="entry name" value="4pyrrol_Methylase_sf"/>
</dbReference>
<sequence length="447" mass="47753">MSDQAMAPGRVFLVGAGPGDPGLLTQRALELMHHCDVICYDLLVSDAILAQIPQGKTLIPVGYRGYCGTSIEYGMHPDVVAQALAGHEVLRLKAGDPFIFGRGTEECLCLQYHGIDYQVIPGISASLGAAAYTGFPLTSNGMASDVTFASGHKASTTISNWAALGQGSGTLVLYMGAKKIALHAQELISQGKPADTPLAVIAAATSTRHRVMHSTLAKAGQEIAEFDNGDPMLVVIGDVVTLADKLDWRSKLPLSGVQILACTEHRQLIEPLKLAGAIVIEPVTRHVTLDIEDGLWQQLMSQFALHLMDRTSAEALLAACRHRRLDLRDLPWALTAEGDGVTLLAEQGVFVESAAQEGAMVIQQHTKGVAINYDYDPVNSAIKPASRVLVDDCHSLIFLISNQLLATKAVVMSQCTEVLELAQELGFVAESMANHDECAEKGLQSVA</sequence>
<dbReference type="EC" id="2.1.1.107" evidence="2"/>
<evidence type="ECO:0000256" key="6">
    <source>
        <dbReference type="ARBA" id="ARBA00023244"/>
    </source>
</evidence>
<comment type="similarity">
    <text evidence="1 9">Belongs to the precorrin methyltransferase family.</text>
</comment>
<feature type="domain" description="Tetrapyrrole methylase" evidence="10">
    <location>
        <begin position="11"/>
        <end position="218"/>
    </location>
</feature>
<dbReference type="RefSeq" id="WP_136865181.1">
    <property type="nucleotide sequence ID" value="NZ_SWCJ01000024.1"/>
</dbReference>
<dbReference type="Gene3D" id="3.40.1010.10">
    <property type="entry name" value="Cobalt-precorrin-4 Transmethylase, Domain 1"/>
    <property type="match status" value="1"/>
</dbReference>
<evidence type="ECO:0000256" key="1">
    <source>
        <dbReference type="ARBA" id="ARBA00005879"/>
    </source>
</evidence>
<dbReference type="OrthoDB" id="9815856at2"/>
<organism evidence="11 12">
    <name type="scientific">Ferrimonas aestuarii</name>
    <dbReference type="NCBI Taxonomy" id="2569539"/>
    <lineage>
        <taxon>Bacteria</taxon>
        <taxon>Pseudomonadati</taxon>
        <taxon>Pseudomonadota</taxon>
        <taxon>Gammaproteobacteria</taxon>
        <taxon>Alteromonadales</taxon>
        <taxon>Ferrimonadaceae</taxon>
        <taxon>Ferrimonas</taxon>
    </lineage>
</organism>
<keyword evidence="4 9" id="KW-0808">Transferase</keyword>
<dbReference type="FunFam" id="3.40.1010.10:FF:000001">
    <property type="entry name" value="Siroheme synthase"/>
    <property type="match status" value="1"/>
</dbReference>
<dbReference type="GO" id="GO:0004851">
    <property type="term" value="F:uroporphyrin-III C-methyltransferase activity"/>
    <property type="evidence" value="ECO:0007669"/>
    <property type="project" value="UniProtKB-EC"/>
</dbReference>
<dbReference type="Pfam" id="PF00590">
    <property type="entry name" value="TP_methylase"/>
    <property type="match status" value="1"/>
</dbReference>
<accession>A0A4U1BFY7</accession>
<dbReference type="InterPro" id="IPR000878">
    <property type="entry name" value="4pyrrol_Mease"/>
</dbReference>
<keyword evidence="3 9" id="KW-0489">Methyltransferase</keyword>
<keyword evidence="6" id="KW-0627">Porphyrin biosynthesis</keyword>
<evidence type="ECO:0000256" key="4">
    <source>
        <dbReference type="ARBA" id="ARBA00022679"/>
    </source>
</evidence>
<proteinExistence type="inferred from homology"/>